<protein>
    <recommendedName>
        <fullName evidence="7">Ribosomal RNA small subunit methyltransferase H</fullName>
        <ecNumber evidence="7">2.1.1.199</ecNumber>
    </recommendedName>
    <alternativeName>
        <fullName evidence="7">16S rRNA m(4)C1402 methyltransferase</fullName>
    </alternativeName>
    <alternativeName>
        <fullName evidence="7">rRNA (cytosine-N(4)-)-methyltransferase RsmH</fullName>
    </alternativeName>
</protein>
<dbReference type="InterPro" id="IPR023397">
    <property type="entry name" value="SAM-dep_MeTrfase_MraW_recog"/>
</dbReference>
<name>A0A2P8HX50_9BACI</name>
<dbReference type="EMBL" id="PYAV01000002">
    <property type="protein sequence ID" value="PSL50778.1"/>
    <property type="molecule type" value="Genomic_DNA"/>
</dbReference>
<evidence type="ECO:0000313" key="9">
    <source>
        <dbReference type="EMBL" id="PSL50778.1"/>
    </source>
</evidence>
<dbReference type="Gene3D" id="1.10.150.170">
    <property type="entry name" value="Putative methyltransferase TM0872, insert domain"/>
    <property type="match status" value="1"/>
</dbReference>
<dbReference type="InterPro" id="IPR029063">
    <property type="entry name" value="SAM-dependent_MTases_sf"/>
</dbReference>
<dbReference type="GO" id="GO:0070475">
    <property type="term" value="P:rRNA base methylation"/>
    <property type="evidence" value="ECO:0007669"/>
    <property type="project" value="UniProtKB-UniRule"/>
</dbReference>
<gene>
    <name evidence="7" type="primary">rsmH</name>
    <name evidence="9" type="ORF">B0H94_10254</name>
</gene>
<dbReference type="SUPFAM" id="SSF81799">
    <property type="entry name" value="Putative methyltransferase TM0872, insert domain"/>
    <property type="match status" value="1"/>
</dbReference>
<feature type="binding site" evidence="7">
    <location>
        <position position="102"/>
    </location>
    <ligand>
        <name>S-adenosyl-L-methionine</name>
        <dbReference type="ChEBI" id="CHEBI:59789"/>
    </ligand>
</feature>
<comment type="similarity">
    <text evidence="1 7">Belongs to the methyltransferase superfamily. RsmH family.</text>
</comment>
<feature type="binding site" evidence="7">
    <location>
        <position position="54"/>
    </location>
    <ligand>
        <name>S-adenosyl-L-methionine</name>
        <dbReference type="ChEBI" id="CHEBI:59789"/>
    </ligand>
</feature>
<dbReference type="AlphaFoldDB" id="A0A2P8HX50"/>
<comment type="subcellular location">
    <subcellularLocation>
        <location evidence="7">Cytoplasm</location>
    </subcellularLocation>
</comment>
<comment type="function">
    <text evidence="7">Specifically methylates the N4 position of cytidine in position 1402 (C1402) of 16S rRNA.</text>
</comment>
<evidence type="ECO:0000256" key="7">
    <source>
        <dbReference type="HAMAP-Rule" id="MF_01007"/>
    </source>
</evidence>
<feature type="binding site" evidence="7">
    <location>
        <begin position="34"/>
        <end position="36"/>
    </location>
    <ligand>
        <name>S-adenosyl-L-methionine</name>
        <dbReference type="ChEBI" id="CHEBI:59789"/>
    </ligand>
</feature>
<evidence type="ECO:0000256" key="5">
    <source>
        <dbReference type="ARBA" id="ARBA00022679"/>
    </source>
</evidence>
<proteinExistence type="inferred from homology"/>
<dbReference type="InterPro" id="IPR002903">
    <property type="entry name" value="RsmH"/>
</dbReference>
<evidence type="ECO:0000256" key="8">
    <source>
        <dbReference type="SAM" id="MobiDB-lite"/>
    </source>
</evidence>
<sequence length="315" mass="35016">MTAFAHDTVLLNETVDFLQVKPNGVYVDCTLGGGGHAEQILSRLGPDGKLYAFDQDETAAAAAKKRLSAYGSQLEVIETNFAEAAEELQSRGVNKVDGVIFDLGVSSPQLDEPDRGFSYWYDAPLDMRMNQNQSLTAEEIINEWRYEDLLFIISKYGEEKFAKPVARAIEREREKARIQTTTAFAEIVKEAIPAAARRTGGHPAKRTFQAVRIAVNNELGVFEEALKSMIDMLRPGGVISVISFHSLEDRLAKRIFKQESTPPELPRGMPVVPEGYEPNLKLLTRKPVLPSEAEQSENHRARSAKLRAAQKVKGE</sequence>
<dbReference type="PANTHER" id="PTHR11265">
    <property type="entry name" value="S-ADENOSYL-METHYLTRANSFERASE MRAW"/>
    <property type="match status" value="1"/>
</dbReference>
<evidence type="ECO:0000256" key="4">
    <source>
        <dbReference type="ARBA" id="ARBA00022603"/>
    </source>
</evidence>
<keyword evidence="4 7" id="KW-0489">Methyltransferase</keyword>
<comment type="catalytic activity">
    <reaction evidence="7">
        <text>cytidine(1402) in 16S rRNA + S-adenosyl-L-methionine = N(4)-methylcytidine(1402) in 16S rRNA + S-adenosyl-L-homocysteine + H(+)</text>
        <dbReference type="Rhea" id="RHEA:42928"/>
        <dbReference type="Rhea" id="RHEA-COMP:10286"/>
        <dbReference type="Rhea" id="RHEA-COMP:10287"/>
        <dbReference type="ChEBI" id="CHEBI:15378"/>
        <dbReference type="ChEBI" id="CHEBI:57856"/>
        <dbReference type="ChEBI" id="CHEBI:59789"/>
        <dbReference type="ChEBI" id="CHEBI:74506"/>
        <dbReference type="ChEBI" id="CHEBI:82748"/>
        <dbReference type="EC" id="2.1.1.199"/>
    </reaction>
</comment>
<feature type="binding site" evidence="7">
    <location>
        <position position="109"/>
    </location>
    <ligand>
        <name>S-adenosyl-L-methionine</name>
        <dbReference type="ChEBI" id="CHEBI:59789"/>
    </ligand>
</feature>
<accession>A0A2P8HX50</accession>
<evidence type="ECO:0000313" key="10">
    <source>
        <dbReference type="Proteomes" id="UP000242310"/>
    </source>
</evidence>
<reference evidence="9 10" key="1">
    <citation type="submission" date="2018-03" db="EMBL/GenBank/DDBJ databases">
        <title>Genomic Encyclopedia of Type Strains, Phase III (KMG-III): the genomes of soil and plant-associated and newly described type strains.</title>
        <authorList>
            <person name="Whitman W."/>
        </authorList>
    </citation>
    <scope>NUCLEOTIDE SEQUENCE [LARGE SCALE GENOMIC DNA]</scope>
    <source>
        <strain evidence="9 10">CGMCC 1.07653</strain>
    </source>
</reference>
<dbReference type="RefSeq" id="WP_106587503.1">
    <property type="nucleotide sequence ID" value="NZ_PYAV01000002.1"/>
</dbReference>
<dbReference type="SUPFAM" id="SSF53335">
    <property type="entry name" value="S-adenosyl-L-methionine-dependent methyltransferases"/>
    <property type="match status" value="1"/>
</dbReference>
<dbReference type="Pfam" id="PF01795">
    <property type="entry name" value="Methyltransf_5"/>
    <property type="match status" value="1"/>
</dbReference>
<keyword evidence="2 7" id="KW-0963">Cytoplasm</keyword>
<dbReference type="GO" id="GO:0005737">
    <property type="term" value="C:cytoplasm"/>
    <property type="evidence" value="ECO:0007669"/>
    <property type="project" value="UniProtKB-SubCell"/>
</dbReference>
<feature type="region of interest" description="Disordered" evidence="8">
    <location>
        <begin position="286"/>
        <end position="315"/>
    </location>
</feature>
<feature type="binding site" evidence="7">
    <location>
        <position position="81"/>
    </location>
    <ligand>
        <name>S-adenosyl-L-methionine</name>
        <dbReference type="ChEBI" id="CHEBI:59789"/>
    </ligand>
</feature>
<keyword evidence="10" id="KW-1185">Reference proteome</keyword>
<evidence type="ECO:0000256" key="1">
    <source>
        <dbReference type="ARBA" id="ARBA00010396"/>
    </source>
</evidence>
<dbReference type="PIRSF" id="PIRSF004486">
    <property type="entry name" value="MraW"/>
    <property type="match status" value="1"/>
</dbReference>
<feature type="compositionally biased region" description="Basic residues" evidence="8">
    <location>
        <begin position="301"/>
        <end position="315"/>
    </location>
</feature>
<organism evidence="9 10">
    <name type="scientific">Salsuginibacillus halophilus</name>
    <dbReference type="NCBI Taxonomy" id="517424"/>
    <lineage>
        <taxon>Bacteria</taxon>
        <taxon>Bacillati</taxon>
        <taxon>Bacillota</taxon>
        <taxon>Bacilli</taxon>
        <taxon>Bacillales</taxon>
        <taxon>Bacillaceae</taxon>
        <taxon>Salsuginibacillus</taxon>
    </lineage>
</organism>
<dbReference type="OrthoDB" id="9806637at2"/>
<keyword evidence="6 7" id="KW-0949">S-adenosyl-L-methionine</keyword>
<dbReference type="NCBIfam" id="TIGR00006">
    <property type="entry name" value="16S rRNA (cytosine(1402)-N(4))-methyltransferase RsmH"/>
    <property type="match status" value="1"/>
</dbReference>
<evidence type="ECO:0000256" key="2">
    <source>
        <dbReference type="ARBA" id="ARBA00022490"/>
    </source>
</evidence>
<dbReference type="FunFam" id="1.10.150.170:FF:000001">
    <property type="entry name" value="Ribosomal RNA small subunit methyltransferase H"/>
    <property type="match status" value="1"/>
</dbReference>
<evidence type="ECO:0000256" key="3">
    <source>
        <dbReference type="ARBA" id="ARBA00022552"/>
    </source>
</evidence>
<evidence type="ECO:0000256" key="6">
    <source>
        <dbReference type="ARBA" id="ARBA00022691"/>
    </source>
</evidence>
<dbReference type="Gene3D" id="3.40.50.150">
    <property type="entry name" value="Vaccinia Virus protein VP39"/>
    <property type="match status" value="1"/>
</dbReference>
<dbReference type="HAMAP" id="MF_01007">
    <property type="entry name" value="16SrRNA_methyltr_H"/>
    <property type="match status" value="1"/>
</dbReference>
<dbReference type="EC" id="2.1.1.199" evidence="7"/>
<dbReference type="Proteomes" id="UP000242310">
    <property type="component" value="Unassembled WGS sequence"/>
</dbReference>
<comment type="caution">
    <text evidence="9">The sequence shown here is derived from an EMBL/GenBank/DDBJ whole genome shotgun (WGS) entry which is preliminary data.</text>
</comment>
<dbReference type="PANTHER" id="PTHR11265:SF0">
    <property type="entry name" value="12S RRNA N4-METHYLCYTIDINE METHYLTRANSFERASE"/>
    <property type="match status" value="1"/>
</dbReference>
<keyword evidence="5 7" id="KW-0808">Transferase</keyword>
<keyword evidence="3 7" id="KW-0698">rRNA processing</keyword>
<dbReference type="GO" id="GO:0071424">
    <property type="term" value="F:rRNA (cytosine-N4-)-methyltransferase activity"/>
    <property type="evidence" value="ECO:0007669"/>
    <property type="project" value="UniProtKB-UniRule"/>
</dbReference>